<dbReference type="AlphaFoldDB" id="A0A2T1C5N2"/>
<accession>A0A2T1C5N2</accession>
<dbReference type="NCBIfam" id="TIGR02913">
    <property type="entry name" value="HAF_rpt"/>
    <property type="match status" value="5"/>
</dbReference>
<protein>
    <submittedName>
        <fullName evidence="1">HAF repeat-containing protein</fullName>
    </submittedName>
</protein>
<dbReference type="RefSeq" id="WP_106288090.1">
    <property type="nucleotide sequence ID" value="NZ_CAWNTC010000250.1"/>
</dbReference>
<dbReference type="NCBIfam" id="TIGR02595">
    <property type="entry name" value="PEP_CTERM"/>
    <property type="match status" value="1"/>
</dbReference>
<organism evidence="1 2">
    <name type="scientific">Merismopedia glauca CCAP 1448/3</name>
    <dbReference type="NCBI Taxonomy" id="1296344"/>
    <lineage>
        <taxon>Bacteria</taxon>
        <taxon>Bacillati</taxon>
        <taxon>Cyanobacteriota</taxon>
        <taxon>Cyanophyceae</taxon>
        <taxon>Synechococcales</taxon>
        <taxon>Merismopediaceae</taxon>
        <taxon>Merismopedia</taxon>
    </lineage>
</organism>
<reference evidence="1 2" key="1">
    <citation type="submission" date="2018-02" db="EMBL/GenBank/DDBJ databases">
        <authorList>
            <person name="Cohen D.B."/>
            <person name="Kent A.D."/>
        </authorList>
    </citation>
    <scope>NUCLEOTIDE SEQUENCE [LARGE SCALE GENOMIC DNA]</scope>
    <source>
        <strain evidence="1 2">CCAP 1448/3</strain>
    </source>
</reference>
<comment type="caution">
    <text evidence="1">The sequence shown here is derived from an EMBL/GenBank/DDBJ whole genome shotgun (WGS) entry which is preliminary data.</text>
</comment>
<evidence type="ECO:0000313" key="2">
    <source>
        <dbReference type="Proteomes" id="UP000238762"/>
    </source>
</evidence>
<dbReference type="InterPro" id="IPR013424">
    <property type="entry name" value="Ice-binding_C"/>
</dbReference>
<sequence>MKMNLVQRWSLGVAVIGTIGVGSICSAQAFNLYTMTDLGTLGGDFSEANDINEVGQIVGRSNTTDGKQRGFVWQNGTMTDLGDLGTGYSDAYKINESGQIVGSSYDIIGDRGDRGFLWQNGTMTDLRTLGGQESNPTDINESGQIVGSSRTADGNYHAFLWENGTITDLNTLSDDINFSYPSGINNAGQITVNTYESGYQRRRSFLWQNGTRTYLSSLGDNSTQISDINESGQIIGGSNVNGSNRAFLWQNGESIYLGSVGGDSGVSDINDAGQIIGTSRTTDRQTVFLWQNGTMIDLLALRGIYGEAKQINEAGQVLGNYGIEMLDSKPFLWEKGKAVDLQNLIDPNSGWDYLSATKINNKGQIIGSGYFNGESRAFLMNPTDIIIDPEAIPEPIPEPSSIIGSILGIGTLVTTARRRQKSKVKPLPKVRN</sequence>
<dbReference type="OrthoDB" id="518002at2"/>
<gene>
    <name evidence="1" type="ORF">C7B64_07850</name>
</gene>
<dbReference type="EMBL" id="PVWJ01000029">
    <property type="protein sequence ID" value="PSB03556.1"/>
    <property type="molecule type" value="Genomic_DNA"/>
</dbReference>
<keyword evidence="2" id="KW-1185">Reference proteome</keyword>
<dbReference type="InterPro" id="IPR014262">
    <property type="entry name" value="HAF_rpt"/>
</dbReference>
<reference evidence="1 2" key="2">
    <citation type="submission" date="2018-03" db="EMBL/GenBank/DDBJ databases">
        <title>The ancient ancestry and fast evolution of plastids.</title>
        <authorList>
            <person name="Moore K.R."/>
            <person name="Magnabosco C."/>
            <person name="Momper L."/>
            <person name="Gold D.A."/>
            <person name="Bosak T."/>
            <person name="Fournier G.P."/>
        </authorList>
    </citation>
    <scope>NUCLEOTIDE SEQUENCE [LARGE SCALE GENOMIC DNA]</scope>
    <source>
        <strain evidence="1 2">CCAP 1448/3</strain>
    </source>
</reference>
<evidence type="ECO:0000313" key="1">
    <source>
        <dbReference type="EMBL" id="PSB03556.1"/>
    </source>
</evidence>
<dbReference type="Proteomes" id="UP000238762">
    <property type="component" value="Unassembled WGS sequence"/>
</dbReference>
<name>A0A2T1C5N2_9CYAN</name>
<proteinExistence type="predicted"/>